<protein>
    <recommendedName>
        <fullName evidence="6">Ribosomal processing cysteine protease Prp</fullName>
    </recommendedName>
</protein>
<evidence type="ECO:0000256" key="1">
    <source>
        <dbReference type="ARBA" id="ARBA00022517"/>
    </source>
</evidence>
<dbReference type="InterPro" id="IPR036764">
    <property type="entry name" value="Peptidase_Prp_sf"/>
</dbReference>
<name>A0A3D4S483_9ENTE</name>
<dbReference type="Proteomes" id="UP000262195">
    <property type="component" value="Unassembled WGS sequence"/>
</dbReference>
<dbReference type="CDD" id="cd16332">
    <property type="entry name" value="Prp-like"/>
    <property type="match status" value="1"/>
</dbReference>
<proteinExistence type="inferred from homology"/>
<dbReference type="PANTHER" id="PTHR39178">
    <property type="entry name" value="HYPOTHETICAL RIBOSOME-ASSOCIATED PROTEIN"/>
    <property type="match status" value="1"/>
</dbReference>
<keyword evidence="3" id="KW-0378">Hydrolase</keyword>
<organism evidence="7 8">
    <name type="scientific">Bavariicoccus seileri</name>
    <dbReference type="NCBI Taxonomy" id="549685"/>
    <lineage>
        <taxon>Bacteria</taxon>
        <taxon>Bacillati</taxon>
        <taxon>Bacillota</taxon>
        <taxon>Bacilli</taxon>
        <taxon>Lactobacillales</taxon>
        <taxon>Enterococcaceae</taxon>
        <taxon>Bavariicoccus</taxon>
    </lineage>
</organism>
<dbReference type="EMBL" id="DQHO01000016">
    <property type="protein sequence ID" value="HCS93614.1"/>
    <property type="molecule type" value="Genomic_DNA"/>
</dbReference>
<dbReference type="InterPro" id="IPR007422">
    <property type="entry name" value="Peptidase_Prp"/>
</dbReference>
<evidence type="ECO:0000313" key="8">
    <source>
        <dbReference type="Proteomes" id="UP000262195"/>
    </source>
</evidence>
<dbReference type="GO" id="GO:0006508">
    <property type="term" value="P:proteolysis"/>
    <property type="evidence" value="ECO:0007669"/>
    <property type="project" value="UniProtKB-KW"/>
</dbReference>
<sequence length="111" mass="12079">MITCHFVREDGLFLGFTCKGHADFSEYGSDIVCAAVSALTLSTVNSLESIGKVVPQVESAADDGGYLKVRLPDSNTLSKKQLDVCQILMQHLYLGLVSISEEYQAYISVLD</sequence>
<evidence type="ECO:0000313" key="7">
    <source>
        <dbReference type="EMBL" id="HCS93614.1"/>
    </source>
</evidence>
<dbReference type="STRING" id="1121105.GCA_000421665_00103"/>
<dbReference type="SUPFAM" id="SSF118010">
    <property type="entry name" value="TM1457-like"/>
    <property type="match status" value="1"/>
</dbReference>
<reference evidence="7 8" key="1">
    <citation type="journal article" date="2018" name="Nat. Biotechnol.">
        <title>A standardized bacterial taxonomy based on genome phylogeny substantially revises the tree of life.</title>
        <authorList>
            <person name="Parks D.H."/>
            <person name="Chuvochina M."/>
            <person name="Waite D.W."/>
            <person name="Rinke C."/>
            <person name="Skarshewski A."/>
            <person name="Chaumeil P.A."/>
            <person name="Hugenholtz P."/>
        </authorList>
    </citation>
    <scope>NUCLEOTIDE SEQUENCE [LARGE SCALE GENOMIC DNA]</scope>
    <source>
        <strain evidence="7">UBA11306</strain>
    </source>
</reference>
<accession>A0A3D4S483</accession>
<evidence type="ECO:0000256" key="4">
    <source>
        <dbReference type="ARBA" id="ARBA00022807"/>
    </source>
</evidence>
<comment type="similarity">
    <text evidence="5">Belongs to the Prp family.</text>
</comment>
<dbReference type="Pfam" id="PF04327">
    <property type="entry name" value="Peptidase_Prp"/>
    <property type="match status" value="1"/>
</dbReference>
<dbReference type="PANTHER" id="PTHR39178:SF1">
    <property type="entry name" value="RIBOSOMAL-PROCESSING CYSTEINE PROTEASE PRP"/>
    <property type="match status" value="1"/>
</dbReference>
<evidence type="ECO:0000256" key="3">
    <source>
        <dbReference type="ARBA" id="ARBA00022801"/>
    </source>
</evidence>
<dbReference type="GO" id="GO:0008234">
    <property type="term" value="F:cysteine-type peptidase activity"/>
    <property type="evidence" value="ECO:0007669"/>
    <property type="project" value="UniProtKB-KW"/>
</dbReference>
<evidence type="ECO:0000256" key="5">
    <source>
        <dbReference type="ARBA" id="ARBA00044503"/>
    </source>
</evidence>
<gene>
    <name evidence="7" type="ORF">DIW15_02750</name>
</gene>
<evidence type="ECO:0000256" key="2">
    <source>
        <dbReference type="ARBA" id="ARBA00022670"/>
    </source>
</evidence>
<keyword evidence="2 7" id="KW-0645">Protease</keyword>
<dbReference type="GO" id="GO:0042254">
    <property type="term" value="P:ribosome biogenesis"/>
    <property type="evidence" value="ECO:0007669"/>
    <property type="project" value="UniProtKB-KW"/>
</dbReference>
<keyword evidence="4" id="KW-0788">Thiol protease</keyword>
<evidence type="ECO:0000256" key="6">
    <source>
        <dbReference type="ARBA" id="ARBA00044538"/>
    </source>
</evidence>
<comment type="caution">
    <text evidence="7">The sequence shown here is derived from an EMBL/GenBank/DDBJ whole genome shotgun (WGS) entry which is preliminary data.</text>
</comment>
<dbReference type="Gene3D" id="3.30.70.1490">
    <property type="entry name" value="Cysteine protease Prp"/>
    <property type="match status" value="1"/>
</dbReference>
<dbReference type="AlphaFoldDB" id="A0A3D4S483"/>
<keyword evidence="1" id="KW-0690">Ribosome biogenesis</keyword>
<dbReference type="RefSeq" id="WP_022795402.1">
    <property type="nucleotide sequence ID" value="NZ_JBQEAI010000001.1"/>
</dbReference>